<keyword evidence="2" id="KW-1185">Reference proteome</keyword>
<name>A0AAW0IKH9_MYOGA</name>
<organism evidence="1 2">
    <name type="scientific">Myodes glareolus</name>
    <name type="common">Bank vole</name>
    <name type="synonym">Clethrionomys glareolus</name>
    <dbReference type="NCBI Taxonomy" id="447135"/>
    <lineage>
        <taxon>Eukaryota</taxon>
        <taxon>Metazoa</taxon>
        <taxon>Chordata</taxon>
        <taxon>Craniata</taxon>
        <taxon>Vertebrata</taxon>
        <taxon>Euteleostomi</taxon>
        <taxon>Mammalia</taxon>
        <taxon>Eutheria</taxon>
        <taxon>Euarchontoglires</taxon>
        <taxon>Glires</taxon>
        <taxon>Rodentia</taxon>
        <taxon>Myomorpha</taxon>
        <taxon>Muroidea</taxon>
        <taxon>Cricetidae</taxon>
        <taxon>Arvicolinae</taxon>
        <taxon>Myodes</taxon>
    </lineage>
</organism>
<dbReference type="AlphaFoldDB" id="A0AAW0IKH9"/>
<gene>
    <name evidence="1" type="ORF">U0070_024372</name>
</gene>
<dbReference type="EMBL" id="JBBHLL010000117">
    <property type="protein sequence ID" value="KAK7815029.1"/>
    <property type="molecule type" value="Genomic_DNA"/>
</dbReference>
<reference evidence="1 2" key="1">
    <citation type="journal article" date="2023" name="bioRxiv">
        <title>Conserved and derived expression patterns and positive selection on dental genes reveal complex evolutionary context of ever-growing rodent molars.</title>
        <authorList>
            <person name="Calamari Z.T."/>
            <person name="Song A."/>
            <person name="Cohen E."/>
            <person name="Akter M."/>
            <person name="Roy R.D."/>
            <person name="Hallikas O."/>
            <person name="Christensen M.M."/>
            <person name="Li P."/>
            <person name="Marangoni P."/>
            <person name="Jernvall J."/>
            <person name="Klein O.D."/>
        </authorList>
    </citation>
    <scope>NUCLEOTIDE SEQUENCE [LARGE SCALE GENOMIC DNA]</scope>
    <source>
        <strain evidence="1">V071</strain>
    </source>
</reference>
<dbReference type="Proteomes" id="UP001488838">
    <property type="component" value="Unassembled WGS sequence"/>
</dbReference>
<comment type="caution">
    <text evidence="1">The sequence shown here is derived from an EMBL/GenBank/DDBJ whole genome shotgun (WGS) entry which is preliminary data.</text>
</comment>
<proteinExistence type="predicted"/>
<evidence type="ECO:0000313" key="2">
    <source>
        <dbReference type="Proteomes" id="UP001488838"/>
    </source>
</evidence>
<sequence length="18" mass="2205">MARPHLPDPYHFNADHTW</sequence>
<protein>
    <submittedName>
        <fullName evidence="1">Uncharacterized protein</fullName>
    </submittedName>
</protein>
<accession>A0AAW0IKH9</accession>
<evidence type="ECO:0000313" key="1">
    <source>
        <dbReference type="EMBL" id="KAK7815029.1"/>
    </source>
</evidence>